<organism evidence="5 6">
    <name type="scientific">Tunturiibacter lichenicola</name>
    <dbReference type="NCBI Taxonomy" id="2051959"/>
    <lineage>
        <taxon>Bacteria</taxon>
        <taxon>Pseudomonadati</taxon>
        <taxon>Acidobacteriota</taxon>
        <taxon>Terriglobia</taxon>
        <taxon>Terriglobales</taxon>
        <taxon>Acidobacteriaceae</taxon>
        <taxon>Tunturiibacter</taxon>
    </lineage>
</organism>
<dbReference type="Pfam" id="PF22725">
    <property type="entry name" value="GFO_IDH_MocA_C3"/>
    <property type="match status" value="1"/>
</dbReference>
<dbReference type="GO" id="GO:0000166">
    <property type="term" value="F:nucleotide binding"/>
    <property type="evidence" value="ECO:0007669"/>
    <property type="project" value="InterPro"/>
</dbReference>
<reference evidence="5 6" key="1">
    <citation type="submission" date="2020-07" db="EMBL/GenBank/DDBJ databases">
        <title>Genomic Encyclopedia of Type Strains, Phase IV (KMG-V): Genome sequencing to study the core and pangenomes of soil and plant-associated prokaryotes.</title>
        <authorList>
            <person name="Whitman W."/>
        </authorList>
    </citation>
    <scope>NUCLEOTIDE SEQUENCE [LARGE SCALE GENOMIC DNA]</scope>
    <source>
        <strain evidence="5 6">M8UP30</strain>
    </source>
</reference>
<dbReference type="SUPFAM" id="SSF51735">
    <property type="entry name" value="NAD(P)-binding Rossmann-fold domains"/>
    <property type="match status" value="1"/>
</dbReference>
<dbReference type="Pfam" id="PF01408">
    <property type="entry name" value="GFO_IDH_MocA"/>
    <property type="match status" value="1"/>
</dbReference>
<evidence type="ECO:0000256" key="1">
    <source>
        <dbReference type="ARBA" id="ARBA00010928"/>
    </source>
</evidence>
<keyword evidence="2" id="KW-0560">Oxidoreductase</keyword>
<evidence type="ECO:0000313" key="6">
    <source>
        <dbReference type="Proteomes" id="UP000534186"/>
    </source>
</evidence>
<accession>A0A7Y9T1N5</accession>
<dbReference type="GO" id="GO:0016491">
    <property type="term" value="F:oxidoreductase activity"/>
    <property type="evidence" value="ECO:0007669"/>
    <property type="project" value="UniProtKB-KW"/>
</dbReference>
<sequence length="365" mass="39832">MIQDSVLSAIKAHASPPMPKHSRPIVIIGAGGIVRSAHLPAYQKGKFSVIGLMDQSLERAELLAKSHAIARTFDNIDSVVQFAPDDVVYDIAVPASQLSHILPHIPDGSAVLMQKPMGETLEEARIIRDLCRTKGLTASVNFSLRYSPNNLAISALARAGLLGDLHDLQVQTTTYTPWDLWTFLATAPRVEIMYHSIHYFDLIRSWLGNPNSVYAKTVNDPHTANLAATKTIAILDYGGNMRVFVASNHHHNFGQKHQHSFVQWEGTRGAARISMGLNLDYPMGVPDTAEFAERGCTEDCWQALPVAGANIPDGFIGTMGALQAFVEGSTSSLPTHYEDAFQTMALVEALYRSSEQSGEVLQLGD</sequence>
<name>A0A7Y9T1N5_9BACT</name>
<evidence type="ECO:0000313" key="5">
    <source>
        <dbReference type="EMBL" id="NYF50698.1"/>
    </source>
</evidence>
<protein>
    <submittedName>
        <fullName evidence="5">Putative dehydrogenase</fullName>
    </submittedName>
</protein>
<dbReference type="Gene3D" id="3.30.360.10">
    <property type="entry name" value="Dihydrodipicolinate Reductase, domain 2"/>
    <property type="match status" value="1"/>
</dbReference>
<dbReference type="AlphaFoldDB" id="A0A7Y9T1N5"/>
<dbReference type="PANTHER" id="PTHR43708">
    <property type="entry name" value="CONSERVED EXPRESSED OXIDOREDUCTASE (EUROFUNG)"/>
    <property type="match status" value="1"/>
</dbReference>
<proteinExistence type="inferred from homology"/>
<comment type="caution">
    <text evidence="5">The sequence shown here is derived from an EMBL/GenBank/DDBJ whole genome shotgun (WGS) entry which is preliminary data.</text>
</comment>
<dbReference type="Gene3D" id="3.40.50.720">
    <property type="entry name" value="NAD(P)-binding Rossmann-like Domain"/>
    <property type="match status" value="1"/>
</dbReference>
<dbReference type="SUPFAM" id="SSF55347">
    <property type="entry name" value="Glyceraldehyde-3-phosphate dehydrogenase-like, C-terminal domain"/>
    <property type="match status" value="1"/>
</dbReference>
<feature type="domain" description="GFO/IDH/MocA-like oxidoreductase" evidence="4">
    <location>
        <begin position="153"/>
        <end position="268"/>
    </location>
</feature>
<evidence type="ECO:0000259" key="4">
    <source>
        <dbReference type="Pfam" id="PF22725"/>
    </source>
</evidence>
<dbReference type="InterPro" id="IPR036291">
    <property type="entry name" value="NAD(P)-bd_dom_sf"/>
</dbReference>
<evidence type="ECO:0000259" key="3">
    <source>
        <dbReference type="Pfam" id="PF01408"/>
    </source>
</evidence>
<gene>
    <name evidence="5" type="ORF">HDF12_001063</name>
</gene>
<evidence type="ECO:0000256" key="2">
    <source>
        <dbReference type="ARBA" id="ARBA00023002"/>
    </source>
</evidence>
<dbReference type="InterPro" id="IPR051317">
    <property type="entry name" value="Gfo/Idh/MocA_oxidoreduct"/>
</dbReference>
<comment type="similarity">
    <text evidence="1">Belongs to the Gfo/Idh/MocA family.</text>
</comment>
<dbReference type="InterPro" id="IPR000683">
    <property type="entry name" value="Gfo/Idh/MocA-like_OxRdtase_N"/>
</dbReference>
<dbReference type="PANTHER" id="PTHR43708:SF5">
    <property type="entry name" value="CONSERVED EXPRESSED OXIDOREDUCTASE (EUROFUNG)-RELATED"/>
    <property type="match status" value="1"/>
</dbReference>
<dbReference type="EMBL" id="JACCCV010000001">
    <property type="protein sequence ID" value="NYF50698.1"/>
    <property type="molecule type" value="Genomic_DNA"/>
</dbReference>
<dbReference type="Proteomes" id="UP000534186">
    <property type="component" value="Unassembled WGS sequence"/>
</dbReference>
<feature type="domain" description="Gfo/Idh/MocA-like oxidoreductase N-terminal" evidence="3">
    <location>
        <begin position="25"/>
        <end position="142"/>
    </location>
</feature>
<dbReference type="InterPro" id="IPR055170">
    <property type="entry name" value="GFO_IDH_MocA-like_dom"/>
</dbReference>